<evidence type="ECO:0008006" key="5">
    <source>
        <dbReference type="Google" id="ProtNLM"/>
    </source>
</evidence>
<dbReference type="AlphaFoldDB" id="A0A7S1S8R8"/>
<keyword evidence="1" id="KW-0808">Transferase</keyword>
<dbReference type="EMBL" id="HBGE01108216">
    <property type="protein sequence ID" value="CAD9187798.1"/>
    <property type="molecule type" value="Transcribed_RNA"/>
</dbReference>
<dbReference type="PANTHER" id="PTHR32385:SF15">
    <property type="entry name" value="INOSITOL PHOSPHOCERAMIDE MANNOSYLTRANSFERASE 1"/>
    <property type="match status" value="1"/>
</dbReference>
<dbReference type="InterPro" id="IPR029044">
    <property type="entry name" value="Nucleotide-diphossugar_trans"/>
</dbReference>
<sequence>MHRLLLLLAFWALEGPGIAAALRRVASAPSLVSAKERANQNLAAGAARAREGVNRSLAAGKAKAQRRGNQSLDANATKARKAQLKRNSSVFSGPKANSNWDLYAAPGEKTRSTMLIPKVLHQTYKGNALPTRFAKYRDTWSKYLPQDWARKLWNQTELRDLIKEHYSWFLETYDTYEQEVNRIYAARVFVLHHYGGVYADLDVEAVKDPSPLFAGDYDVVLFYNRPPKFRRPWSVDHPVSASMGVIANNMMASVSKHPFWLFLAQKMLKAGKEAASLREKFYTSGSWNYKYKDVMWTTGTSLMTDTLAEYQEKFPEAIVGIFSQKYWSPWKNDAKDDTCEGPEQCNQLHTDAFCVHHWTGSWNHCTPGTCLAQPKDAVKNKKKHKKSMPPPPPEEGGAKAMPPPPPMEVSMPPPPPLEVSMPPPPPLEEAAPPPAADLASAAPAAAAPAAEEEEVS</sequence>
<accession>A0A7S1S8R8</accession>
<dbReference type="InterPro" id="IPR007577">
    <property type="entry name" value="GlycoTrfase_DXD_sugar-bd_CS"/>
</dbReference>
<evidence type="ECO:0000256" key="1">
    <source>
        <dbReference type="ARBA" id="ARBA00022679"/>
    </source>
</evidence>
<feature type="chain" id="PRO_5030756412" description="Alpha 1,4-glycosyltransferase domain-containing protein" evidence="3">
    <location>
        <begin position="20"/>
        <end position="456"/>
    </location>
</feature>
<dbReference type="Pfam" id="PF04488">
    <property type="entry name" value="Gly_transf_sug"/>
    <property type="match status" value="1"/>
</dbReference>
<dbReference type="Gene3D" id="3.90.550.20">
    <property type="match status" value="1"/>
</dbReference>
<keyword evidence="3" id="KW-0732">Signal</keyword>
<evidence type="ECO:0000256" key="2">
    <source>
        <dbReference type="SAM" id="MobiDB-lite"/>
    </source>
</evidence>
<dbReference type="SUPFAM" id="SSF53448">
    <property type="entry name" value="Nucleotide-diphospho-sugar transferases"/>
    <property type="match status" value="1"/>
</dbReference>
<feature type="region of interest" description="Disordered" evidence="2">
    <location>
        <begin position="56"/>
        <end position="78"/>
    </location>
</feature>
<feature type="signal peptide" evidence="3">
    <location>
        <begin position="1"/>
        <end position="19"/>
    </location>
</feature>
<dbReference type="GO" id="GO:0016020">
    <property type="term" value="C:membrane"/>
    <property type="evidence" value="ECO:0007669"/>
    <property type="project" value="GOC"/>
</dbReference>
<proteinExistence type="predicted"/>
<evidence type="ECO:0000256" key="3">
    <source>
        <dbReference type="SAM" id="SignalP"/>
    </source>
</evidence>
<dbReference type="InterPro" id="IPR051706">
    <property type="entry name" value="Glycosyltransferase_domain"/>
</dbReference>
<feature type="compositionally biased region" description="Low complexity" evidence="2">
    <location>
        <begin position="436"/>
        <end position="449"/>
    </location>
</feature>
<name>A0A7S1S8R8_ALECA</name>
<gene>
    <name evidence="4" type="ORF">ACAT0790_LOCUS64572</name>
</gene>
<feature type="compositionally biased region" description="Pro residues" evidence="2">
    <location>
        <begin position="401"/>
        <end position="435"/>
    </location>
</feature>
<reference evidence="4" key="1">
    <citation type="submission" date="2021-01" db="EMBL/GenBank/DDBJ databases">
        <authorList>
            <person name="Corre E."/>
            <person name="Pelletier E."/>
            <person name="Niang G."/>
            <person name="Scheremetjew M."/>
            <person name="Finn R."/>
            <person name="Kale V."/>
            <person name="Holt S."/>
            <person name="Cochrane G."/>
            <person name="Meng A."/>
            <person name="Brown T."/>
            <person name="Cohen L."/>
        </authorList>
    </citation>
    <scope>NUCLEOTIDE SEQUENCE</scope>
    <source>
        <strain evidence="4">OF101</strain>
    </source>
</reference>
<protein>
    <recommendedName>
        <fullName evidence="5">Alpha 1,4-glycosyltransferase domain-containing protein</fullName>
    </recommendedName>
</protein>
<dbReference type="GO" id="GO:0051999">
    <property type="term" value="P:mannosyl-inositol phosphorylceramide biosynthetic process"/>
    <property type="evidence" value="ECO:0007669"/>
    <property type="project" value="TreeGrafter"/>
</dbReference>
<organism evidence="4">
    <name type="scientific">Alexandrium catenella</name>
    <name type="common">Red tide dinoflagellate</name>
    <name type="synonym">Gonyaulax catenella</name>
    <dbReference type="NCBI Taxonomy" id="2925"/>
    <lineage>
        <taxon>Eukaryota</taxon>
        <taxon>Sar</taxon>
        <taxon>Alveolata</taxon>
        <taxon>Dinophyceae</taxon>
        <taxon>Gonyaulacales</taxon>
        <taxon>Pyrocystaceae</taxon>
        <taxon>Alexandrium</taxon>
    </lineage>
</organism>
<evidence type="ECO:0000313" key="4">
    <source>
        <dbReference type="EMBL" id="CAD9187798.1"/>
    </source>
</evidence>
<dbReference type="PANTHER" id="PTHR32385">
    <property type="entry name" value="MANNOSYL PHOSPHORYLINOSITOL CERAMIDE SYNTHASE"/>
    <property type="match status" value="1"/>
</dbReference>
<feature type="region of interest" description="Disordered" evidence="2">
    <location>
        <begin position="376"/>
        <end position="456"/>
    </location>
</feature>
<dbReference type="GO" id="GO:0000030">
    <property type="term" value="F:mannosyltransferase activity"/>
    <property type="evidence" value="ECO:0007669"/>
    <property type="project" value="TreeGrafter"/>
</dbReference>